<comment type="caution">
    <text evidence="11">The sequence shown here is derived from an EMBL/GenBank/DDBJ whole genome shotgun (WGS) entry which is preliminary data.</text>
</comment>
<comment type="function">
    <text evidence="7">Catalyzes the GTP-dependent phosphorylation of 5-hydroxy-L-lysine.</text>
</comment>
<evidence type="ECO:0000313" key="12">
    <source>
        <dbReference type="Proteomes" id="UP001152320"/>
    </source>
</evidence>
<dbReference type="Gene3D" id="3.30.200.20">
    <property type="entry name" value="Phosphorylase Kinase, domain 1"/>
    <property type="match status" value="1"/>
</dbReference>
<keyword evidence="5 11" id="KW-0418">Kinase</keyword>
<accession>A0A9Q0YMT0</accession>
<dbReference type="Gene3D" id="3.90.1200.10">
    <property type="match status" value="1"/>
</dbReference>
<evidence type="ECO:0000256" key="6">
    <source>
        <dbReference type="ARBA" id="ARBA00036820"/>
    </source>
</evidence>
<organism evidence="11 12">
    <name type="scientific">Holothuria leucospilota</name>
    <name type="common">Black long sea cucumber</name>
    <name type="synonym">Mertensiothuria leucospilota</name>
    <dbReference type="NCBI Taxonomy" id="206669"/>
    <lineage>
        <taxon>Eukaryota</taxon>
        <taxon>Metazoa</taxon>
        <taxon>Echinodermata</taxon>
        <taxon>Eleutherozoa</taxon>
        <taxon>Echinozoa</taxon>
        <taxon>Holothuroidea</taxon>
        <taxon>Aspidochirotacea</taxon>
        <taxon>Aspidochirotida</taxon>
        <taxon>Holothuriidae</taxon>
        <taxon>Holothuria</taxon>
    </lineage>
</organism>
<evidence type="ECO:0000313" key="11">
    <source>
        <dbReference type="EMBL" id="KAJ8025267.1"/>
    </source>
</evidence>
<evidence type="ECO:0000256" key="4">
    <source>
        <dbReference type="ARBA" id="ARBA00022679"/>
    </source>
</evidence>
<keyword evidence="12" id="KW-1185">Reference proteome</keyword>
<dbReference type="GO" id="GO:0005737">
    <property type="term" value="C:cytoplasm"/>
    <property type="evidence" value="ECO:0007669"/>
    <property type="project" value="UniProtKB-SubCell"/>
</dbReference>
<evidence type="ECO:0000256" key="8">
    <source>
        <dbReference type="ARBA" id="ARBA00038873"/>
    </source>
</evidence>
<proteinExistence type="inferred from homology"/>
<comment type="catalytic activity">
    <reaction evidence="6">
        <text>(5R)-5-hydroxy-L-lysine + GTP = (5R)-5-phosphooxy-L-lysine + GDP + H(+)</text>
        <dbReference type="Rhea" id="RHEA:19049"/>
        <dbReference type="ChEBI" id="CHEBI:15378"/>
        <dbReference type="ChEBI" id="CHEBI:37565"/>
        <dbReference type="ChEBI" id="CHEBI:57882"/>
        <dbReference type="ChEBI" id="CHEBI:58189"/>
        <dbReference type="ChEBI" id="CHEBI:58357"/>
        <dbReference type="EC" id="2.7.1.81"/>
    </reaction>
</comment>
<feature type="domain" description="Aminoglycoside phosphotransferase" evidence="10">
    <location>
        <begin position="49"/>
        <end position="300"/>
    </location>
</feature>
<dbReference type="PANTHER" id="PTHR21064:SF1">
    <property type="entry name" value="HYDROXYLYSINE KINASE"/>
    <property type="match status" value="1"/>
</dbReference>
<dbReference type="InterPro" id="IPR011009">
    <property type="entry name" value="Kinase-like_dom_sf"/>
</dbReference>
<dbReference type="EMBL" id="JAIZAY010000018">
    <property type="protein sequence ID" value="KAJ8025267.1"/>
    <property type="molecule type" value="Genomic_DNA"/>
</dbReference>
<evidence type="ECO:0000259" key="10">
    <source>
        <dbReference type="Pfam" id="PF01636"/>
    </source>
</evidence>
<gene>
    <name evidence="11" type="ORF">HOLleu_35425</name>
</gene>
<evidence type="ECO:0000256" key="7">
    <source>
        <dbReference type="ARBA" id="ARBA00037368"/>
    </source>
</evidence>
<evidence type="ECO:0000256" key="1">
    <source>
        <dbReference type="ARBA" id="ARBA00004496"/>
    </source>
</evidence>
<dbReference type="InterPro" id="IPR050249">
    <property type="entry name" value="Pseudomonas-type_ThrB"/>
</dbReference>
<dbReference type="AlphaFoldDB" id="A0A9Q0YMT0"/>
<protein>
    <recommendedName>
        <fullName evidence="9">Hydroxylysine kinase</fullName>
        <ecNumber evidence="8">2.7.1.81</ecNumber>
    </recommendedName>
</protein>
<comment type="similarity">
    <text evidence="2">Belongs to the aminoglycoside phosphotransferase family.</text>
</comment>
<reference evidence="11" key="1">
    <citation type="submission" date="2021-10" db="EMBL/GenBank/DDBJ databases">
        <title>Tropical sea cucumber genome reveals ecological adaptation and Cuvierian tubules defense mechanism.</title>
        <authorList>
            <person name="Chen T."/>
        </authorList>
    </citation>
    <scope>NUCLEOTIDE SEQUENCE</scope>
    <source>
        <strain evidence="11">Nanhai2018</strain>
        <tissue evidence="11">Muscle</tissue>
    </source>
</reference>
<name>A0A9Q0YMT0_HOLLE</name>
<evidence type="ECO:0000256" key="5">
    <source>
        <dbReference type="ARBA" id="ARBA00022777"/>
    </source>
</evidence>
<keyword evidence="3" id="KW-0963">Cytoplasm</keyword>
<dbReference type="OrthoDB" id="9973935at2759"/>
<evidence type="ECO:0000256" key="3">
    <source>
        <dbReference type="ARBA" id="ARBA00022490"/>
    </source>
</evidence>
<comment type="subcellular location">
    <subcellularLocation>
        <location evidence="1">Cytoplasm</location>
    </subcellularLocation>
</comment>
<dbReference type="SUPFAM" id="SSF56112">
    <property type="entry name" value="Protein kinase-like (PK-like)"/>
    <property type="match status" value="1"/>
</dbReference>
<dbReference type="Proteomes" id="UP001152320">
    <property type="component" value="Chromosome 18"/>
</dbReference>
<evidence type="ECO:0000256" key="9">
    <source>
        <dbReference type="ARBA" id="ARBA00040505"/>
    </source>
</evidence>
<sequence length="390" mass="44513">MDLPQPDDISILHTFQNKAKGKPFLTKNQVLSLLKENYNFEVKSIQSLEGYDNRNFLVGVTSVHTLELTDTNELTSKYVLKVTNSYLSIADQGLRDATRLMEFLSSRGFSCTQPVSNRNGDWCQFLTFENLSLKSLDDIGANRKLKDTFMIRLVTFLPGTTLINFPNLVPDNVFEESGETLAKFHLALQELDMDKRTLKEVGENSPWSLNCLPKWRSLLFVVEDLQTRQMIEDVITTFEFTVLSKRGSLPHGFIHGDFNNGNILVEAREGSNDVHMTGFIDMDDACYSCIVYDVGISLMYVLQCNTISSDFAAGKFLLGYSRYRRLSQLEKDCLFYCTAGRFVQSLLGGLYSYSLSKNEYVLCSQQRGWNALKDIWKRGKEATYHKWSFS</sequence>
<keyword evidence="4" id="KW-0808">Transferase</keyword>
<dbReference type="EC" id="2.7.1.81" evidence="8"/>
<dbReference type="InterPro" id="IPR002575">
    <property type="entry name" value="Aminoglycoside_PTrfase"/>
</dbReference>
<dbReference type="GO" id="GO:0047992">
    <property type="term" value="F:hydroxylysine kinase activity"/>
    <property type="evidence" value="ECO:0007669"/>
    <property type="project" value="UniProtKB-EC"/>
</dbReference>
<dbReference type="Pfam" id="PF01636">
    <property type="entry name" value="APH"/>
    <property type="match status" value="1"/>
</dbReference>
<evidence type="ECO:0000256" key="2">
    <source>
        <dbReference type="ARBA" id="ARBA00006219"/>
    </source>
</evidence>
<dbReference type="PANTHER" id="PTHR21064">
    <property type="entry name" value="AMINOGLYCOSIDE PHOSPHOTRANSFERASE DOMAIN-CONTAINING PROTEIN-RELATED"/>
    <property type="match status" value="1"/>
</dbReference>